<keyword evidence="7" id="KW-0057">Aromatic amino acid biosynthesis</keyword>
<reference evidence="12 13" key="1">
    <citation type="journal article" date="2014" name="Mol. Plant">
        <title>Chromosome Scale Genome Assembly and Transcriptome Profiling of Nannochloropsis gaditana in Nitrogen Depletion.</title>
        <authorList>
            <person name="Corteggiani Carpinelli E."/>
            <person name="Telatin A."/>
            <person name="Vitulo N."/>
            <person name="Forcato C."/>
            <person name="D'Angelo M."/>
            <person name="Schiavon R."/>
            <person name="Vezzi A."/>
            <person name="Giacometti G.M."/>
            <person name="Morosinotto T."/>
            <person name="Valle G."/>
        </authorList>
    </citation>
    <scope>NUCLEOTIDE SEQUENCE [LARGE SCALE GENOMIC DNA]</scope>
    <source>
        <strain evidence="12 13">B-31</strain>
    </source>
</reference>
<comment type="pathway">
    <text evidence="1">Amino-acid biosynthesis; L-tryptophan biosynthesis; L-tryptophan from chorismate: step 2/5.</text>
</comment>
<dbReference type="HAMAP" id="MF_00211">
    <property type="entry name" value="TrpD"/>
    <property type="match status" value="1"/>
</dbReference>
<keyword evidence="3" id="KW-0028">Amino-acid biosynthesis</keyword>
<protein>
    <recommendedName>
        <fullName evidence="2">anthranilate phosphoribosyltransferase</fullName>
        <ecNumber evidence="2">2.4.2.18</ecNumber>
    </recommendedName>
</protein>
<dbReference type="Pfam" id="PF02885">
    <property type="entry name" value="Glycos_trans_3N"/>
    <property type="match status" value="1"/>
</dbReference>
<dbReference type="AlphaFoldDB" id="W7TX86"/>
<evidence type="ECO:0000256" key="4">
    <source>
        <dbReference type="ARBA" id="ARBA00022676"/>
    </source>
</evidence>
<dbReference type="InterPro" id="IPR005940">
    <property type="entry name" value="Anthranilate_Pribosyl_Tfrase"/>
</dbReference>
<comment type="similarity">
    <text evidence="8">Belongs to the anthranilate phosphoribosyltransferase family.</text>
</comment>
<organism evidence="12 13">
    <name type="scientific">Nannochloropsis gaditana</name>
    <dbReference type="NCBI Taxonomy" id="72520"/>
    <lineage>
        <taxon>Eukaryota</taxon>
        <taxon>Sar</taxon>
        <taxon>Stramenopiles</taxon>
        <taxon>Ochrophyta</taxon>
        <taxon>Eustigmatophyceae</taxon>
        <taxon>Eustigmatales</taxon>
        <taxon>Monodopsidaceae</taxon>
        <taxon>Nannochloropsis</taxon>
    </lineage>
</organism>
<dbReference type="InterPro" id="IPR017459">
    <property type="entry name" value="Glycosyl_Trfase_fam3_N_dom"/>
</dbReference>
<dbReference type="OrthoDB" id="427800at2759"/>
<evidence type="ECO:0000256" key="2">
    <source>
        <dbReference type="ARBA" id="ARBA00011948"/>
    </source>
</evidence>
<dbReference type="GO" id="GO:0005829">
    <property type="term" value="C:cytosol"/>
    <property type="evidence" value="ECO:0007669"/>
    <property type="project" value="TreeGrafter"/>
</dbReference>
<keyword evidence="6" id="KW-0822">Tryptophan biosynthesis</keyword>
<dbReference type="SUPFAM" id="SSF52418">
    <property type="entry name" value="Nucleoside phosphorylase/phosphoribosyltransferase catalytic domain"/>
    <property type="match status" value="1"/>
</dbReference>
<name>W7TX86_9STRA</name>
<keyword evidence="5 12" id="KW-0808">Transferase</keyword>
<dbReference type="GO" id="GO:0004048">
    <property type="term" value="F:anthranilate phosphoribosyltransferase activity"/>
    <property type="evidence" value="ECO:0007669"/>
    <property type="project" value="UniProtKB-EC"/>
</dbReference>
<dbReference type="FunFam" id="3.40.1030.10:FF:000002">
    <property type="entry name" value="Anthranilate phosphoribosyltransferase"/>
    <property type="match status" value="1"/>
</dbReference>
<dbReference type="SUPFAM" id="SSF47648">
    <property type="entry name" value="Nucleoside phosphorylase/phosphoribosyltransferase N-terminal domain"/>
    <property type="match status" value="1"/>
</dbReference>
<proteinExistence type="inferred from homology"/>
<dbReference type="InterPro" id="IPR036320">
    <property type="entry name" value="Glycosyl_Trfase_fam3_N_dom_sf"/>
</dbReference>
<evidence type="ECO:0000256" key="7">
    <source>
        <dbReference type="ARBA" id="ARBA00023141"/>
    </source>
</evidence>
<dbReference type="PANTHER" id="PTHR43285:SF2">
    <property type="entry name" value="ANTHRANILATE PHOSPHORIBOSYLTRANSFERASE"/>
    <property type="match status" value="1"/>
</dbReference>
<feature type="domain" description="Glycosyl transferase family 3" evidence="10">
    <location>
        <begin position="203"/>
        <end position="464"/>
    </location>
</feature>
<dbReference type="GO" id="GO:0000162">
    <property type="term" value="P:L-tryptophan biosynthetic process"/>
    <property type="evidence" value="ECO:0007669"/>
    <property type="project" value="UniProtKB-KW"/>
</dbReference>
<evidence type="ECO:0000256" key="3">
    <source>
        <dbReference type="ARBA" id="ARBA00022605"/>
    </source>
</evidence>
<feature type="domain" description="Glycosyl transferase family 3 N-terminal" evidence="11">
    <location>
        <begin position="134"/>
        <end position="193"/>
    </location>
</feature>
<feature type="region of interest" description="Disordered" evidence="9">
    <location>
        <begin position="1"/>
        <end position="21"/>
    </location>
</feature>
<evidence type="ECO:0000256" key="1">
    <source>
        <dbReference type="ARBA" id="ARBA00004907"/>
    </source>
</evidence>
<evidence type="ECO:0000259" key="11">
    <source>
        <dbReference type="Pfam" id="PF02885"/>
    </source>
</evidence>
<dbReference type="Gene3D" id="1.20.970.10">
    <property type="entry name" value="Transferase, Pyrimidine Nucleoside Phosphorylase, Chain C"/>
    <property type="match status" value="1"/>
</dbReference>
<evidence type="ECO:0000256" key="8">
    <source>
        <dbReference type="ARBA" id="ARBA00061500"/>
    </source>
</evidence>
<dbReference type="Gene3D" id="3.40.1030.10">
    <property type="entry name" value="Nucleoside phosphorylase/phosphoribosyltransferase catalytic domain"/>
    <property type="match status" value="1"/>
</dbReference>
<dbReference type="InterPro" id="IPR000312">
    <property type="entry name" value="Glycosyl_Trfase_fam3"/>
</dbReference>
<evidence type="ECO:0000313" key="12">
    <source>
        <dbReference type="EMBL" id="EWM24949.1"/>
    </source>
</evidence>
<evidence type="ECO:0000256" key="5">
    <source>
        <dbReference type="ARBA" id="ARBA00022679"/>
    </source>
</evidence>
<sequence length="482" mass="50735">MSRGGDPLPHPQQPSPSSLFPLSAFSASSPPKRAANYTWKSRSRYSASTPLRLRLLLPLFILLEIRPVKAFTSPFPRYRFHSAFSLGSARIRLNPWSLPASTLIMNEEVETNTKSGLPAPIKDKSVPLTDTSLKPFLEHIIAGASLSSSDVEAAFDRILAGSDPVQVGALLAMLRQRGETPVEIAGMVRAMLKQRYPVSVTGKLLDIVGTGGDGAHTINISTAAIILAAACGCKAAKLGNRSVSSKCGSADVLETLGIDMELTAEQVAECIETTGVGFMFAPVVHPTMKKVAPIRKALGVRTAFNIVGPLLNAAGAQHAVVGVFQERLLDVLAGTLGEIGTVDRALIIHGVGLDEISPLGPSTIVELKNVAPAGQARVYERTSYTFDPLTCGIPRCAIEDLRGGDATENAALLRQVLSGGPERGAKRDAVVLNAAAGLYVYGSVPSLAEGVTLAYDILASGKALVKLDEWIACSQALKKGGG</sequence>
<comment type="caution">
    <text evidence="12">The sequence shown here is derived from an EMBL/GenBank/DDBJ whole genome shotgun (WGS) entry which is preliminary data.</text>
</comment>
<evidence type="ECO:0000256" key="6">
    <source>
        <dbReference type="ARBA" id="ARBA00022822"/>
    </source>
</evidence>
<keyword evidence="4 12" id="KW-0328">Glycosyltransferase</keyword>
<gene>
    <name evidence="12" type="ORF">Naga_100086g10</name>
</gene>
<accession>W7TX86</accession>
<evidence type="ECO:0000256" key="9">
    <source>
        <dbReference type="SAM" id="MobiDB-lite"/>
    </source>
</evidence>
<dbReference type="Proteomes" id="UP000019335">
    <property type="component" value="Chromosome 12"/>
</dbReference>
<dbReference type="NCBIfam" id="TIGR01245">
    <property type="entry name" value="trpD"/>
    <property type="match status" value="1"/>
</dbReference>
<evidence type="ECO:0000313" key="13">
    <source>
        <dbReference type="Proteomes" id="UP000019335"/>
    </source>
</evidence>
<dbReference type="Pfam" id="PF00591">
    <property type="entry name" value="Glycos_transf_3"/>
    <property type="match status" value="1"/>
</dbReference>
<dbReference type="EC" id="2.4.2.18" evidence="2"/>
<dbReference type="InterPro" id="IPR035902">
    <property type="entry name" value="Nuc_phospho_transferase"/>
</dbReference>
<keyword evidence="13" id="KW-1185">Reference proteome</keyword>
<evidence type="ECO:0000259" key="10">
    <source>
        <dbReference type="Pfam" id="PF00591"/>
    </source>
</evidence>
<dbReference type="PANTHER" id="PTHR43285">
    <property type="entry name" value="ANTHRANILATE PHOSPHORIBOSYLTRANSFERASE"/>
    <property type="match status" value="1"/>
</dbReference>
<dbReference type="EMBL" id="AZIL01001067">
    <property type="protein sequence ID" value="EWM24949.1"/>
    <property type="molecule type" value="Genomic_DNA"/>
</dbReference>